<protein>
    <submittedName>
        <fullName evidence="1">Uncharacterized protein</fullName>
    </submittedName>
</protein>
<dbReference type="AlphaFoldDB" id="A0A9J5ZCG8"/>
<comment type="caution">
    <text evidence="1">The sequence shown here is derived from an EMBL/GenBank/DDBJ whole genome shotgun (WGS) entry which is preliminary data.</text>
</comment>
<organism evidence="1 2">
    <name type="scientific">Solanum commersonii</name>
    <name type="common">Commerson's wild potato</name>
    <name type="synonym">Commerson's nightshade</name>
    <dbReference type="NCBI Taxonomy" id="4109"/>
    <lineage>
        <taxon>Eukaryota</taxon>
        <taxon>Viridiplantae</taxon>
        <taxon>Streptophyta</taxon>
        <taxon>Embryophyta</taxon>
        <taxon>Tracheophyta</taxon>
        <taxon>Spermatophyta</taxon>
        <taxon>Magnoliopsida</taxon>
        <taxon>eudicotyledons</taxon>
        <taxon>Gunneridae</taxon>
        <taxon>Pentapetalae</taxon>
        <taxon>asterids</taxon>
        <taxon>lamiids</taxon>
        <taxon>Solanales</taxon>
        <taxon>Solanaceae</taxon>
        <taxon>Solanoideae</taxon>
        <taxon>Solaneae</taxon>
        <taxon>Solanum</taxon>
    </lineage>
</organism>
<keyword evidence="2" id="KW-1185">Reference proteome</keyword>
<dbReference type="Proteomes" id="UP000824120">
    <property type="component" value="Chromosome 4"/>
</dbReference>
<proteinExistence type="predicted"/>
<evidence type="ECO:0000313" key="1">
    <source>
        <dbReference type="EMBL" id="KAG5610346.1"/>
    </source>
</evidence>
<dbReference type="EMBL" id="JACXVP010000004">
    <property type="protein sequence ID" value="KAG5610346.1"/>
    <property type="molecule type" value="Genomic_DNA"/>
</dbReference>
<reference evidence="1 2" key="1">
    <citation type="submission" date="2020-09" db="EMBL/GenBank/DDBJ databases">
        <title>De no assembly of potato wild relative species, Solanum commersonii.</title>
        <authorList>
            <person name="Cho K."/>
        </authorList>
    </citation>
    <scope>NUCLEOTIDE SEQUENCE [LARGE SCALE GENOMIC DNA]</scope>
    <source>
        <strain evidence="1">LZ3.2</strain>
        <tissue evidence="1">Leaf</tissue>
    </source>
</reference>
<name>A0A9J5ZCG8_SOLCO</name>
<sequence length="138" mass="15764">MPYFWLCEGLQSAIGIVMRLVHPTGALDIGLIRDEANVATPHERASRLRYLFWVPTLRNKWGGIGDDLSPVLLQNSQGSSSQASMGPALQSHHGWYLLFLGWELKLEARMATLHFPSGHWISAGDQERLEWRWAEWRI</sequence>
<accession>A0A9J5ZCG8</accession>
<evidence type="ECO:0000313" key="2">
    <source>
        <dbReference type="Proteomes" id="UP000824120"/>
    </source>
</evidence>
<gene>
    <name evidence="1" type="ORF">H5410_021627</name>
</gene>